<dbReference type="EMBL" id="CP041764">
    <property type="protein sequence ID" value="QHA88459.1"/>
    <property type="molecule type" value="Genomic_DNA"/>
</dbReference>
<evidence type="ECO:0000313" key="1">
    <source>
        <dbReference type="EMBL" id="QHA88459.1"/>
    </source>
</evidence>
<evidence type="ECO:0008006" key="3">
    <source>
        <dbReference type="Google" id="ProtNLM"/>
    </source>
</evidence>
<dbReference type="Gene3D" id="2.60.120.620">
    <property type="entry name" value="q2cbj1_9rhob like domain"/>
    <property type="match status" value="1"/>
</dbReference>
<dbReference type="RefSeq" id="WP_160030303.1">
    <property type="nucleotide sequence ID" value="NZ_CP041764.1"/>
</dbReference>
<evidence type="ECO:0000313" key="2">
    <source>
        <dbReference type="Proteomes" id="UP000430368"/>
    </source>
</evidence>
<dbReference type="InterPro" id="IPR018724">
    <property type="entry name" value="2OG-Fe_dioxygenase"/>
</dbReference>
<protein>
    <recommendedName>
        <fullName evidence="3">2OG-Fe dioxygenase family protein</fullName>
    </recommendedName>
</protein>
<accession>A0ABX6GQH7</accession>
<proteinExistence type="predicted"/>
<keyword evidence="2" id="KW-1185">Reference proteome</keyword>
<name>A0ABX6GQH7_9GAMM</name>
<sequence length="246" mass="27932">MENDISPGDSCALVMPVNDKLAIFRERGFIYFSACELGLSNNEAAEGTLISTWDNLPVDEYLPGSRLRRRRICKFSLSPQGEIAPLQDCHFFQSSQVNGLLGGIKRLYPRSEDNFISSSVLRRLLAHHHALLTRLVGDRRWLVTCHQLRICCDAQQAGLAAPEGRHADGHDYIFQHLIQRRNVLGGASEVYDRNGRPVLTRVLQGFLDTLLLDDRKMLHDVTPLYPDDPHRAAFRDMLIIDFDPIR</sequence>
<reference evidence="1 2" key="1">
    <citation type="submission" date="2019-07" db="EMBL/GenBank/DDBJ databases">
        <title>Serratia dokdonensis sp. nov., an elicitor of systemic resistance in Nicotiana Tabacum.</title>
        <authorList>
            <person name="Son J.-S."/>
            <person name="Hwang Y.-J."/>
            <person name="Lee S.-Y."/>
            <person name="Ghim S.-Y."/>
        </authorList>
    </citation>
    <scope>NUCLEOTIDE SEQUENCE [LARGE SCALE GENOMIC DNA]</scope>
    <source>
        <strain evidence="1 2">KUDC3025</strain>
    </source>
</reference>
<dbReference type="Pfam" id="PF10014">
    <property type="entry name" value="2OG-Fe_Oxy_2"/>
    <property type="match status" value="1"/>
</dbReference>
<dbReference type="Proteomes" id="UP000430368">
    <property type="component" value="Chromosome"/>
</dbReference>
<organism evidence="1 2">
    <name type="scientific">Serratia rhizosphaerae</name>
    <dbReference type="NCBI Taxonomy" id="2597702"/>
    <lineage>
        <taxon>Bacteria</taxon>
        <taxon>Pseudomonadati</taxon>
        <taxon>Pseudomonadota</taxon>
        <taxon>Gammaproteobacteria</taxon>
        <taxon>Enterobacterales</taxon>
        <taxon>Yersiniaceae</taxon>
        <taxon>Serratia</taxon>
    </lineage>
</organism>
<gene>
    <name evidence="1" type="ORF">FO014_16620</name>
</gene>